<protein>
    <submittedName>
        <fullName evidence="1">Uncharacterized protein</fullName>
    </submittedName>
</protein>
<accession>A0A6B8KF72</accession>
<evidence type="ECO:0000313" key="1">
    <source>
        <dbReference type="EMBL" id="QGM47124.1"/>
    </source>
</evidence>
<sequence>MFPKSAQRFLDKNMLSESHVPEKRAAVFGQEHAQRKPCSRKARSGFWKKNMFDQSHVPEKRPAVLVEDMLSQ</sequence>
<dbReference type="Proteomes" id="UP000309061">
    <property type="component" value="Chromosome"/>
</dbReference>
<dbReference type="AlphaFoldDB" id="A0A6B8KF72"/>
<keyword evidence="2" id="KW-1185">Reference proteome</keyword>
<dbReference type="RefSeq" id="WP_136497928.1">
    <property type="nucleotide sequence ID" value="NZ_CP046052.1"/>
</dbReference>
<gene>
    <name evidence="1" type="ORF">H2LOC_016290</name>
</gene>
<evidence type="ECO:0000313" key="2">
    <source>
        <dbReference type="Proteomes" id="UP000309061"/>
    </source>
</evidence>
<reference evidence="1 2" key="1">
    <citation type="submission" date="2019-11" db="EMBL/GenBank/DDBJ databases">
        <title>The genome sequence of Methylocystis heyeri.</title>
        <authorList>
            <person name="Oshkin I.Y."/>
            <person name="Miroshnikov K."/>
            <person name="Dedysh S.N."/>
        </authorList>
    </citation>
    <scope>NUCLEOTIDE SEQUENCE [LARGE SCALE GENOMIC DNA]</scope>
    <source>
        <strain evidence="1 2">H2</strain>
    </source>
</reference>
<name>A0A6B8KF72_9HYPH</name>
<organism evidence="1 2">
    <name type="scientific">Methylocystis heyeri</name>
    <dbReference type="NCBI Taxonomy" id="391905"/>
    <lineage>
        <taxon>Bacteria</taxon>
        <taxon>Pseudomonadati</taxon>
        <taxon>Pseudomonadota</taxon>
        <taxon>Alphaproteobacteria</taxon>
        <taxon>Hyphomicrobiales</taxon>
        <taxon>Methylocystaceae</taxon>
        <taxon>Methylocystis</taxon>
    </lineage>
</organism>
<dbReference type="KEGG" id="mhey:H2LOC_016290"/>
<dbReference type="EMBL" id="CP046052">
    <property type="protein sequence ID" value="QGM47124.1"/>
    <property type="molecule type" value="Genomic_DNA"/>
</dbReference>
<proteinExistence type="predicted"/>